<reference evidence="1" key="1">
    <citation type="submission" date="2022-06" db="EMBL/GenBank/DDBJ databases">
        <title>Solitalea sp. MAHUQ-68 isolated from rhizospheric soil.</title>
        <authorList>
            <person name="Huq M.A."/>
        </authorList>
    </citation>
    <scope>NUCLEOTIDE SEQUENCE</scope>
    <source>
        <strain evidence="1">MAHUQ-68</strain>
    </source>
</reference>
<proteinExistence type="predicted"/>
<comment type="caution">
    <text evidence="1">The sequence shown here is derived from an EMBL/GenBank/DDBJ whole genome shotgun (WGS) entry which is preliminary data.</text>
</comment>
<protein>
    <recommendedName>
        <fullName evidence="3">Lipoprotein</fullName>
    </recommendedName>
</protein>
<evidence type="ECO:0000313" key="2">
    <source>
        <dbReference type="Proteomes" id="UP001155182"/>
    </source>
</evidence>
<dbReference type="Proteomes" id="UP001155182">
    <property type="component" value="Unassembled WGS sequence"/>
</dbReference>
<dbReference type="AlphaFoldDB" id="A0A9X2F7V8"/>
<dbReference type="EMBL" id="JAMWYS010000050">
    <property type="protein sequence ID" value="MCO4293971.1"/>
    <property type="molecule type" value="Genomic_DNA"/>
</dbReference>
<keyword evidence="2" id="KW-1185">Reference proteome</keyword>
<name>A0A9X2F7V8_9SPHI</name>
<dbReference type="RefSeq" id="WP_252588725.1">
    <property type="nucleotide sequence ID" value="NZ_JAMWYS010000050.1"/>
</dbReference>
<dbReference type="PROSITE" id="PS51257">
    <property type="entry name" value="PROKAR_LIPOPROTEIN"/>
    <property type="match status" value="1"/>
</dbReference>
<accession>A0A9X2F7V8</accession>
<evidence type="ECO:0008006" key="3">
    <source>
        <dbReference type="Google" id="ProtNLM"/>
    </source>
</evidence>
<gene>
    <name evidence="1" type="ORF">NF867_13985</name>
</gene>
<evidence type="ECO:0000313" key="1">
    <source>
        <dbReference type="EMBL" id="MCO4293971.1"/>
    </source>
</evidence>
<sequence length="272" mass="31563">MTTRYLLITFTLSFLFGCKARPDQSTTVSTADSVDSPLSRFYGNWLCKDYLDELHTKRNSDYNRSITQPHFFELMLSENSKDSVWLLNRTKKLEKFAAKVIGTDTLLVYSQANDPLIFVYDRFTDQLNLKNTDQENRRKVRPDCIFEKAKAKYLNSTSSFESTFDWAVNENTVANNYVNTRDTTGNITSFTFDGTISGLDDYEKFNVCIVNCLNGAKFERNIIYLTANDKSQPFAWRISGNYDTLYIYSLKESEKQFIVDKLKYKLVVTKPR</sequence>
<organism evidence="1 2">
    <name type="scientific">Solitalea agri</name>
    <dbReference type="NCBI Taxonomy" id="2953739"/>
    <lineage>
        <taxon>Bacteria</taxon>
        <taxon>Pseudomonadati</taxon>
        <taxon>Bacteroidota</taxon>
        <taxon>Sphingobacteriia</taxon>
        <taxon>Sphingobacteriales</taxon>
        <taxon>Sphingobacteriaceae</taxon>
        <taxon>Solitalea</taxon>
    </lineage>
</organism>